<evidence type="ECO:0000256" key="5">
    <source>
        <dbReference type="ARBA" id="ARBA00022519"/>
    </source>
</evidence>
<proteinExistence type="inferred from homology"/>
<reference evidence="11 12" key="1">
    <citation type="submission" date="2019-08" db="EMBL/GenBank/DDBJ databases">
        <title>Complete genome sequence of Arcobacter acticola.</title>
        <authorList>
            <person name="Miller W."/>
        </authorList>
    </citation>
    <scope>NUCLEOTIDE SEQUENCE [LARGE SCALE GENOMIC DNA]</scope>
    <source>
        <strain evidence="11 12">KCTC 52212</strain>
    </source>
</reference>
<evidence type="ECO:0000256" key="4">
    <source>
        <dbReference type="ARBA" id="ARBA00022475"/>
    </source>
</evidence>
<keyword evidence="7" id="KW-0653">Protein transport</keyword>
<dbReference type="EMBL" id="CP042652">
    <property type="protein sequence ID" value="QKE27853.1"/>
    <property type="molecule type" value="Genomic_DNA"/>
</dbReference>
<evidence type="ECO:0000256" key="8">
    <source>
        <dbReference type="ARBA" id="ARBA00022989"/>
    </source>
</evidence>
<dbReference type="RefSeq" id="WP_172124934.1">
    <property type="nucleotide sequence ID" value="NZ_CP042652.1"/>
</dbReference>
<evidence type="ECO:0000313" key="12">
    <source>
        <dbReference type="Proteomes" id="UP000503483"/>
    </source>
</evidence>
<evidence type="ECO:0000313" key="11">
    <source>
        <dbReference type="EMBL" id="QKE27853.1"/>
    </source>
</evidence>
<evidence type="ECO:0000256" key="1">
    <source>
        <dbReference type="ARBA" id="ARBA00004383"/>
    </source>
</evidence>
<dbReference type="GO" id="GO:0055085">
    <property type="term" value="P:transmembrane transport"/>
    <property type="evidence" value="ECO:0007669"/>
    <property type="project" value="InterPro"/>
</dbReference>
<keyword evidence="6" id="KW-0812">Transmembrane</keyword>
<feature type="domain" description="TonB C-terminal" evidence="10">
    <location>
        <begin position="150"/>
        <end position="243"/>
    </location>
</feature>
<keyword evidence="3" id="KW-0813">Transport</keyword>
<evidence type="ECO:0000256" key="3">
    <source>
        <dbReference type="ARBA" id="ARBA00022448"/>
    </source>
</evidence>
<dbReference type="PANTHER" id="PTHR33446">
    <property type="entry name" value="PROTEIN TONB-RELATED"/>
    <property type="match status" value="1"/>
</dbReference>
<dbReference type="InterPro" id="IPR003538">
    <property type="entry name" value="TonB"/>
</dbReference>
<dbReference type="InterPro" id="IPR051045">
    <property type="entry name" value="TonB-dependent_transducer"/>
</dbReference>
<evidence type="ECO:0000256" key="2">
    <source>
        <dbReference type="ARBA" id="ARBA00006555"/>
    </source>
</evidence>
<comment type="similarity">
    <text evidence="2">Belongs to the TonB family.</text>
</comment>
<accession>A0A6M8E9D6</accession>
<dbReference type="InterPro" id="IPR037682">
    <property type="entry name" value="TonB_C"/>
</dbReference>
<keyword evidence="5" id="KW-0997">Cell inner membrane</keyword>
<sequence length="243" mass="28045">MENKKSLLIIFTLIISAHLLLFANLDLEEKVVVAQNKPAVNISKINLKNVVIKKPEPKVEPVVEPIVEKIIEKPLPETKSKNIVKQEKKKEKKIKEVKKVEKKVLKEVEKTQEVKVEQKAEPQVQELASKEVLKQKDTIDPSQIEALENEYLSKLRYLIEKNKIYPQSAKRLNQMGKVHVCFVISKDGQIKDVKVVKDSNYKRLNEAALEILAKINRFEPIPEKLNKNSWEITVPIVYQITRS</sequence>
<dbReference type="Proteomes" id="UP000503483">
    <property type="component" value="Chromosome"/>
</dbReference>
<dbReference type="GO" id="GO:0098797">
    <property type="term" value="C:plasma membrane protein complex"/>
    <property type="evidence" value="ECO:0007669"/>
    <property type="project" value="TreeGrafter"/>
</dbReference>
<evidence type="ECO:0000256" key="7">
    <source>
        <dbReference type="ARBA" id="ARBA00022927"/>
    </source>
</evidence>
<evidence type="ECO:0000256" key="9">
    <source>
        <dbReference type="ARBA" id="ARBA00023136"/>
    </source>
</evidence>
<protein>
    <submittedName>
        <fullName evidence="11">Energy transduction protein TonB</fullName>
    </submittedName>
</protein>
<dbReference type="NCBIfam" id="TIGR01352">
    <property type="entry name" value="tonB_Cterm"/>
    <property type="match status" value="1"/>
</dbReference>
<dbReference type="PROSITE" id="PS52015">
    <property type="entry name" value="TONB_CTD"/>
    <property type="match status" value="1"/>
</dbReference>
<gene>
    <name evidence="11" type="primary">tonB2</name>
    <name evidence="11" type="ORF">AACT_0648</name>
</gene>
<dbReference type="SUPFAM" id="SSF74653">
    <property type="entry name" value="TolA/TonB C-terminal domain"/>
    <property type="match status" value="1"/>
</dbReference>
<evidence type="ECO:0000256" key="6">
    <source>
        <dbReference type="ARBA" id="ARBA00022692"/>
    </source>
</evidence>
<dbReference type="GO" id="GO:0031992">
    <property type="term" value="F:energy transducer activity"/>
    <property type="evidence" value="ECO:0007669"/>
    <property type="project" value="InterPro"/>
</dbReference>
<dbReference type="GO" id="GO:0030288">
    <property type="term" value="C:outer membrane-bounded periplasmic space"/>
    <property type="evidence" value="ECO:0007669"/>
    <property type="project" value="InterPro"/>
</dbReference>
<dbReference type="GO" id="GO:0015031">
    <property type="term" value="P:protein transport"/>
    <property type="evidence" value="ECO:0007669"/>
    <property type="project" value="UniProtKB-KW"/>
</dbReference>
<dbReference type="InterPro" id="IPR006260">
    <property type="entry name" value="TonB/TolA_C"/>
</dbReference>
<dbReference type="PANTHER" id="PTHR33446:SF2">
    <property type="entry name" value="PROTEIN TONB"/>
    <property type="match status" value="1"/>
</dbReference>
<dbReference type="KEGG" id="paco:AACT_0648"/>
<dbReference type="AlphaFoldDB" id="A0A6M8E9D6"/>
<keyword evidence="8" id="KW-1133">Transmembrane helix</keyword>
<name>A0A6M8E9D6_9BACT</name>
<keyword evidence="4" id="KW-1003">Cell membrane</keyword>
<dbReference type="Pfam" id="PF03544">
    <property type="entry name" value="TonB_C"/>
    <property type="match status" value="1"/>
</dbReference>
<evidence type="ECO:0000259" key="10">
    <source>
        <dbReference type="PROSITE" id="PS52015"/>
    </source>
</evidence>
<dbReference type="Gene3D" id="3.30.1150.10">
    <property type="match status" value="1"/>
</dbReference>
<keyword evidence="9" id="KW-0472">Membrane</keyword>
<dbReference type="PRINTS" id="PR01374">
    <property type="entry name" value="TONBPROTEIN"/>
</dbReference>
<organism evidence="11 12">
    <name type="scientific">Arcobacter acticola</name>
    <dbReference type="NCBI Taxonomy" id="1849015"/>
    <lineage>
        <taxon>Bacteria</taxon>
        <taxon>Pseudomonadati</taxon>
        <taxon>Campylobacterota</taxon>
        <taxon>Epsilonproteobacteria</taxon>
        <taxon>Campylobacterales</taxon>
        <taxon>Arcobacteraceae</taxon>
        <taxon>Arcobacter</taxon>
    </lineage>
</organism>
<keyword evidence="12" id="KW-1185">Reference proteome</keyword>
<dbReference type="GO" id="GO:0015891">
    <property type="term" value="P:siderophore transport"/>
    <property type="evidence" value="ECO:0007669"/>
    <property type="project" value="InterPro"/>
</dbReference>
<comment type="subcellular location">
    <subcellularLocation>
        <location evidence="1">Cell inner membrane</location>
        <topology evidence="1">Single-pass membrane protein</topology>
        <orientation evidence="1">Periplasmic side</orientation>
    </subcellularLocation>
</comment>